<dbReference type="Pfam" id="PF11985">
    <property type="entry name" value="Phage_Mu_Gp27"/>
    <property type="match status" value="1"/>
</dbReference>
<sequence>MSSIDLLPPEADPIVAWAMQELRARDRTQEDIRVEFNERLEKLALDHGLAIEPISRSAFHRHGFRLAKIARRLEETRAIAGALTERLGADQSDDLTVMVSETIKTLVLEMLEGAEAGGIDPKGAAELARAHKTAVQAQAISTDRRRKIEKEFAEKTEQAIEKVAKAKGLTADTVKTIKASILGIDLGGGE</sequence>
<accession>A0A327JM36</accession>
<evidence type="ECO:0008006" key="3">
    <source>
        <dbReference type="Google" id="ProtNLM"/>
    </source>
</evidence>
<dbReference type="EMBL" id="NPEV01000028">
    <property type="protein sequence ID" value="RAI26636.1"/>
    <property type="molecule type" value="Genomic_DNA"/>
</dbReference>
<dbReference type="Proteomes" id="UP000249299">
    <property type="component" value="Unassembled WGS sequence"/>
</dbReference>
<proteinExistence type="predicted"/>
<organism evidence="1 2">
    <name type="scientific">Rhodobium orientis</name>
    <dbReference type="NCBI Taxonomy" id="34017"/>
    <lineage>
        <taxon>Bacteria</taxon>
        <taxon>Pseudomonadati</taxon>
        <taxon>Pseudomonadota</taxon>
        <taxon>Alphaproteobacteria</taxon>
        <taxon>Hyphomicrobiales</taxon>
        <taxon>Rhodobiaceae</taxon>
        <taxon>Rhodobium</taxon>
    </lineage>
</organism>
<dbReference type="AlphaFoldDB" id="A0A327JM36"/>
<evidence type="ECO:0000313" key="1">
    <source>
        <dbReference type="EMBL" id="RAI26636.1"/>
    </source>
</evidence>
<dbReference type="OrthoDB" id="7594814at2"/>
<reference evidence="1 2" key="1">
    <citation type="submission" date="2017-07" db="EMBL/GenBank/DDBJ databases">
        <title>Draft Genome Sequences of Select Purple Nonsulfur Bacteria.</title>
        <authorList>
            <person name="Lasarre B."/>
            <person name="Mckinlay J.B."/>
        </authorList>
    </citation>
    <scope>NUCLEOTIDE SEQUENCE [LARGE SCALE GENOMIC DNA]</scope>
    <source>
        <strain evidence="1 2">DSM 11290</strain>
    </source>
</reference>
<protein>
    <recommendedName>
        <fullName evidence="3">Terminase</fullName>
    </recommendedName>
</protein>
<gene>
    <name evidence="1" type="ORF">CH339_13590</name>
</gene>
<dbReference type="InterPro" id="IPR021874">
    <property type="entry name" value="Phage_Mu_Gp27"/>
</dbReference>
<comment type="caution">
    <text evidence="1">The sequence shown here is derived from an EMBL/GenBank/DDBJ whole genome shotgun (WGS) entry which is preliminary data.</text>
</comment>
<keyword evidence="2" id="KW-1185">Reference proteome</keyword>
<name>A0A327JM36_9HYPH</name>
<evidence type="ECO:0000313" key="2">
    <source>
        <dbReference type="Proteomes" id="UP000249299"/>
    </source>
</evidence>